<feature type="active site" description="Schiff-base intermediate with substrate; via topaquinone" evidence="12">
    <location>
        <position position="384"/>
    </location>
</feature>
<evidence type="ECO:0000256" key="10">
    <source>
        <dbReference type="ARBA" id="ARBA00023211"/>
    </source>
</evidence>
<dbReference type="PANTHER" id="PTHR10638:SF86">
    <property type="entry name" value="COPPER AMINE OXIDASE 1-RELATED"/>
    <property type="match status" value="1"/>
</dbReference>
<evidence type="ECO:0000256" key="12">
    <source>
        <dbReference type="PIRSR" id="PIRSR600269-50"/>
    </source>
</evidence>
<keyword evidence="7 12" id="KW-0801">TPQ</keyword>
<comment type="cofactor">
    <cofactor evidence="14">
        <name>Cu cation</name>
        <dbReference type="ChEBI" id="CHEBI:23378"/>
    </cofactor>
    <text evidence="14">Contains 1 topaquinone per subunit.</text>
</comment>
<feature type="domain" description="Copper amine oxidase N3-terminal" evidence="17">
    <location>
        <begin position="96"/>
        <end position="192"/>
    </location>
</feature>
<dbReference type="InterPro" id="IPR016182">
    <property type="entry name" value="Cu_amine_oxidase_N-reg"/>
</dbReference>
<dbReference type="GO" id="GO:0005507">
    <property type="term" value="F:copper ion binding"/>
    <property type="evidence" value="ECO:0007669"/>
    <property type="project" value="InterPro"/>
</dbReference>
<dbReference type="InterPro" id="IPR015800">
    <property type="entry name" value="Cu_amine_oxidase_N2"/>
</dbReference>
<reference evidence="18 19" key="1">
    <citation type="submission" date="2024-03" db="EMBL/GenBank/DDBJ databases">
        <title>The Acrasis kona genome and developmental transcriptomes reveal deep origins of eukaryotic multicellular pathways.</title>
        <authorList>
            <person name="Sheikh S."/>
            <person name="Fu C.-J."/>
            <person name="Brown M.W."/>
            <person name="Baldauf S.L."/>
        </authorList>
    </citation>
    <scope>NUCLEOTIDE SEQUENCE [LARGE SCALE GENOMIC DNA]</scope>
    <source>
        <strain evidence="18 19">ATCC MYA-3509</strain>
    </source>
</reference>
<evidence type="ECO:0000256" key="4">
    <source>
        <dbReference type="ARBA" id="ARBA00007983"/>
    </source>
</evidence>
<dbReference type="SUPFAM" id="SSF54416">
    <property type="entry name" value="Amine oxidase N-terminal region"/>
    <property type="match status" value="2"/>
</dbReference>
<dbReference type="AlphaFoldDB" id="A0AAW2YTH7"/>
<feature type="active site" description="Proton acceptor" evidence="12">
    <location>
        <position position="298"/>
    </location>
</feature>
<dbReference type="SUPFAM" id="SSF49998">
    <property type="entry name" value="Amine oxidase catalytic domain"/>
    <property type="match status" value="1"/>
</dbReference>
<name>A0AAW2YTH7_9EUKA</name>
<evidence type="ECO:0000259" key="15">
    <source>
        <dbReference type="Pfam" id="PF01179"/>
    </source>
</evidence>
<accession>A0AAW2YTH7</accession>
<organism evidence="18 19">
    <name type="scientific">Acrasis kona</name>
    <dbReference type="NCBI Taxonomy" id="1008807"/>
    <lineage>
        <taxon>Eukaryota</taxon>
        <taxon>Discoba</taxon>
        <taxon>Heterolobosea</taxon>
        <taxon>Tetramitia</taxon>
        <taxon>Eutetramitia</taxon>
        <taxon>Acrasidae</taxon>
        <taxon>Acrasis</taxon>
    </lineage>
</organism>
<dbReference type="PANTHER" id="PTHR10638">
    <property type="entry name" value="COPPER AMINE OXIDASE"/>
    <property type="match status" value="1"/>
</dbReference>
<evidence type="ECO:0000256" key="5">
    <source>
        <dbReference type="ARBA" id="ARBA00011738"/>
    </source>
</evidence>
<dbReference type="GO" id="GO:0008131">
    <property type="term" value="F:primary methylamine oxidase activity"/>
    <property type="evidence" value="ECO:0007669"/>
    <property type="project" value="UniProtKB-EC"/>
</dbReference>
<comment type="caution">
    <text evidence="18">The sequence shown here is derived from an EMBL/GenBank/DDBJ whole genome shotgun (WGS) entry which is preliminary data.</text>
</comment>
<dbReference type="EC" id="1.4.3.-" evidence="14"/>
<evidence type="ECO:0000256" key="6">
    <source>
        <dbReference type="ARBA" id="ARBA00022723"/>
    </source>
</evidence>
<feature type="modified residue" description="2',4',5'-topaquinone" evidence="13">
    <location>
        <position position="384"/>
    </location>
</feature>
<dbReference type="InterPro" id="IPR015798">
    <property type="entry name" value="Cu_amine_oxidase_C"/>
</dbReference>
<protein>
    <recommendedName>
        <fullName evidence="14">Amine oxidase</fullName>
        <ecNumber evidence="14">1.4.3.-</ecNumber>
    </recommendedName>
</protein>
<evidence type="ECO:0000313" key="18">
    <source>
        <dbReference type="EMBL" id="KAL0480722.1"/>
    </source>
</evidence>
<dbReference type="Pfam" id="PF02728">
    <property type="entry name" value="Cu_amine_oxidN3"/>
    <property type="match status" value="1"/>
</dbReference>
<keyword evidence="10" id="KW-0464">Manganese</keyword>
<dbReference type="Gene3D" id="3.10.450.40">
    <property type="match status" value="2"/>
</dbReference>
<evidence type="ECO:0000256" key="2">
    <source>
        <dbReference type="ARBA" id="ARBA00001936"/>
    </source>
</evidence>
<evidence type="ECO:0000259" key="17">
    <source>
        <dbReference type="Pfam" id="PF02728"/>
    </source>
</evidence>
<evidence type="ECO:0000256" key="14">
    <source>
        <dbReference type="RuleBase" id="RU000672"/>
    </source>
</evidence>
<dbReference type="EMBL" id="JAOPGA020000683">
    <property type="protein sequence ID" value="KAL0480722.1"/>
    <property type="molecule type" value="Genomic_DNA"/>
</dbReference>
<dbReference type="NCBIfam" id="NF008559">
    <property type="entry name" value="PRK11504.1"/>
    <property type="match status" value="1"/>
</dbReference>
<keyword evidence="8 14" id="KW-0560">Oxidoreductase</keyword>
<comment type="PTM">
    <text evidence="13 14">Topaquinone (TPQ) is generated by copper-dependent autoxidation of a specific tyrosyl residue.</text>
</comment>
<evidence type="ECO:0000256" key="11">
    <source>
        <dbReference type="ARBA" id="ARBA00048032"/>
    </source>
</evidence>
<comment type="similarity">
    <text evidence="4 14">Belongs to the copper/topaquinone oxidase family.</text>
</comment>
<dbReference type="GO" id="GO:0048038">
    <property type="term" value="F:quinone binding"/>
    <property type="evidence" value="ECO:0007669"/>
    <property type="project" value="InterPro"/>
</dbReference>
<evidence type="ECO:0000259" key="16">
    <source>
        <dbReference type="Pfam" id="PF02727"/>
    </source>
</evidence>
<keyword evidence="19" id="KW-1185">Reference proteome</keyword>
<dbReference type="InterPro" id="IPR049947">
    <property type="entry name" value="Cu_Am_Ox_Cu-bd"/>
</dbReference>
<proteinExistence type="inferred from homology"/>
<evidence type="ECO:0000256" key="8">
    <source>
        <dbReference type="ARBA" id="ARBA00023002"/>
    </source>
</evidence>
<comment type="catalytic activity">
    <reaction evidence="11">
        <text>a primary methyl amine + O2 + H2O = an aldehyde + H2O2 + NH4(+)</text>
        <dbReference type="Rhea" id="RHEA:16153"/>
        <dbReference type="ChEBI" id="CHEBI:15377"/>
        <dbReference type="ChEBI" id="CHEBI:15379"/>
        <dbReference type="ChEBI" id="CHEBI:16240"/>
        <dbReference type="ChEBI" id="CHEBI:17478"/>
        <dbReference type="ChEBI" id="CHEBI:28938"/>
        <dbReference type="ChEBI" id="CHEBI:228804"/>
        <dbReference type="EC" id="1.4.3.21"/>
    </reaction>
</comment>
<dbReference type="Pfam" id="PF02727">
    <property type="entry name" value="Cu_amine_oxidN2"/>
    <property type="match status" value="1"/>
</dbReference>
<evidence type="ECO:0000256" key="3">
    <source>
        <dbReference type="ARBA" id="ARBA00001947"/>
    </source>
</evidence>
<dbReference type="InterPro" id="IPR036460">
    <property type="entry name" value="Cu_amine_oxidase_C_sf"/>
</dbReference>
<comment type="subunit">
    <text evidence="5">Homodimer.</text>
</comment>
<dbReference type="Gene3D" id="2.70.98.20">
    <property type="entry name" value="Copper amine oxidase, catalytic domain"/>
    <property type="match status" value="1"/>
</dbReference>
<sequence length="662" mass="75864">MTSHPLDILRPEEVTLATGIVSQELTKHSLDLKNNLFISIDLIDPPKQAILNNDKNIDRKVIVVTLDTKTKIARESIVSLSTKKILKWSDKHGVHPLIPSEEFEACDRIVKKDPKFIEIMAKKGFTKPELWMIEPWTAGYYGDDSEKGQRLLKTLVFSRLHEEDHGYAHPIEGLSVVFDLANMKILKINDELPHIPTPMQTHNYQEHLWLKQDPKNKMRTNLKPIVITQPEGPSFQVDGNLVKWQNWSFRVQFTTREGLVLQNIHFHNRPIIYRASIAEMTVPYGDPTPVHSSKNVFDLGEYGMGRLTNSLNPNGCDCAGSINHYFDGVMCNSFGQPFVVPRAVCMHEEDDGIAWKHTDWRLQHADVRRNRKLSLSFMATVGNYEYGFFWHLSLDGNIELSVKHTGIVNTFAMDPNNKTLTDENGNHKFATRLNKEGLHAHVHQHIYCARLDMMIDGIKNSVVEVDVLPEMDRKINPRLSAFRPHFKTLKSEKQACRDINLETSRTWEIINPNIRNQVGSNVGYNFHPGSNVRAFAQHDSHLFKRASWLKHHLWVTPYHEEEMYPSGDYPNQSDGASGGPGIAEWIKKDRNVENVDVVLWYTFGITHVVRLEDWPVMPVGLLHGFRMIPSNFFKENPVLDVPASKEQARVNSEKCCNTKSKL</sequence>
<feature type="domain" description="Copper amine oxidase catalytic" evidence="15">
    <location>
        <begin position="226"/>
        <end position="639"/>
    </location>
</feature>
<comment type="cofactor">
    <cofactor evidence="1">
        <name>Cu cation</name>
        <dbReference type="ChEBI" id="CHEBI:23378"/>
    </cofactor>
</comment>
<dbReference type="GO" id="GO:0009308">
    <property type="term" value="P:amine metabolic process"/>
    <property type="evidence" value="ECO:0007669"/>
    <property type="project" value="UniProtKB-UniRule"/>
</dbReference>
<keyword evidence="6 14" id="KW-0479">Metal-binding</keyword>
<evidence type="ECO:0000256" key="1">
    <source>
        <dbReference type="ARBA" id="ARBA00001935"/>
    </source>
</evidence>
<dbReference type="PROSITE" id="PS01165">
    <property type="entry name" value="COPPER_AMINE_OXID_2"/>
    <property type="match status" value="1"/>
</dbReference>
<comment type="cofactor">
    <cofactor evidence="3">
        <name>Zn(2+)</name>
        <dbReference type="ChEBI" id="CHEBI:29105"/>
    </cofactor>
</comment>
<feature type="domain" description="Copper amine oxidase N2-terminal" evidence="16">
    <location>
        <begin position="4"/>
        <end position="89"/>
    </location>
</feature>
<dbReference type="InterPro" id="IPR000269">
    <property type="entry name" value="Cu_amine_oxidase"/>
</dbReference>
<evidence type="ECO:0000313" key="19">
    <source>
        <dbReference type="Proteomes" id="UP001431209"/>
    </source>
</evidence>
<dbReference type="Proteomes" id="UP001431209">
    <property type="component" value="Unassembled WGS sequence"/>
</dbReference>
<gene>
    <name evidence="18" type="ORF">AKO1_006995</name>
</gene>
<dbReference type="Pfam" id="PF01179">
    <property type="entry name" value="Cu_amine_oxid"/>
    <property type="match status" value="1"/>
</dbReference>
<dbReference type="InterPro" id="IPR015802">
    <property type="entry name" value="Cu_amine_oxidase_N3"/>
</dbReference>
<keyword evidence="9 14" id="KW-0186">Copper</keyword>
<evidence type="ECO:0000256" key="7">
    <source>
        <dbReference type="ARBA" id="ARBA00022772"/>
    </source>
</evidence>
<evidence type="ECO:0000256" key="13">
    <source>
        <dbReference type="PIRSR" id="PIRSR600269-51"/>
    </source>
</evidence>
<comment type="cofactor">
    <cofactor evidence="2">
        <name>Mn(2+)</name>
        <dbReference type="ChEBI" id="CHEBI:29035"/>
    </cofactor>
</comment>
<evidence type="ECO:0000256" key="9">
    <source>
        <dbReference type="ARBA" id="ARBA00023008"/>
    </source>
</evidence>